<keyword evidence="1 4" id="KW-0732">Signal</keyword>
<dbReference type="Proteomes" id="UP001314170">
    <property type="component" value="Unassembled WGS sequence"/>
</dbReference>
<evidence type="ECO:0000313" key="7">
    <source>
        <dbReference type="Proteomes" id="UP001314170"/>
    </source>
</evidence>
<keyword evidence="3" id="KW-0472">Membrane</keyword>
<sequence length="364" mass="40626">MNSLIKFSNTILLYFLALLVITKAQDPNYLHHVCADTTTSTTTYKDNLNLLLSSLASNSTHNNIGFFTSSAGQDPDTVYGLFFCRGDLSTEVCQNCVAYATKDIVQRCPTRKGALIWYDPCFLRYSNKTISALEEDPNYLLMNTQNQTIDVDFNKFLVNTISTAASQAVDAPAGAKRFGATKANYTWQDTLYVLVQCTPDLSSSDCNQCLAAANSSLQVCCNVKRGGRILLPCCNVGFEMYPNYNETYVEAASAPTPVGPVPKGKNSFSSFSRLDLRLPPKIIIDYYLPLYLPHRKRKKKQNLDYNRRNSIGSCRSTTDRFLRLLLVEKEERCTKILAATKLIDYILLGLVIIILVVILTSIIS</sequence>
<reference evidence="6 7" key="1">
    <citation type="submission" date="2024-01" db="EMBL/GenBank/DDBJ databases">
        <authorList>
            <person name="Waweru B."/>
        </authorList>
    </citation>
    <scope>NUCLEOTIDE SEQUENCE [LARGE SCALE GENOMIC DNA]</scope>
</reference>
<dbReference type="PANTHER" id="PTHR32099:SF110">
    <property type="entry name" value="CYSTEINE-RICH RECEPTOR-KINASE-LIKE PROTEIN"/>
    <property type="match status" value="1"/>
</dbReference>
<keyword evidence="3" id="KW-0812">Transmembrane</keyword>
<gene>
    <name evidence="6" type="ORF">DCAF_LOCUS23614</name>
</gene>
<accession>A0AAV1SKA1</accession>
<comment type="caution">
    <text evidence="6">The sequence shown here is derived from an EMBL/GenBank/DDBJ whole genome shotgun (WGS) entry which is preliminary data.</text>
</comment>
<keyword evidence="2" id="KW-0677">Repeat</keyword>
<dbReference type="AlphaFoldDB" id="A0AAV1SKA1"/>
<keyword evidence="3" id="KW-1133">Transmembrane helix</keyword>
<dbReference type="Gene3D" id="3.30.430.20">
    <property type="entry name" value="Gnk2 domain, C-X8-C-X2-C motif"/>
    <property type="match status" value="2"/>
</dbReference>
<dbReference type="Pfam" id="PF01657">
    <property type="entry name" value="Stress-antifung"/>
    <property type="match status" value="2"/>
</dbReference>
<dbReference type="InterPro" id="IPR002902">
    <property type="entry name" value="GNK2"/>
</dbReference>
<feature type="transmembrane region" description="Helical" evidence="3">
    <location>
        <begin position="342"/>
        <end position="363"/>
    </location>
</feature>
<proteinExistence type="predicted"/>
<evidence type="ECO:0000256" key="3">
    <source>
        <dbReference type="SAM" id="Phobius"/>
    </source>
</evidence>
<dbReference type="EMBL" id="CAWUPB010001184">
    <property type="protein sequence ID" value="CAK7350961.1"/>
    <property type="molecule type" value="Genomic_DNA"/>
</dbReference>
<evidence type="ECO:0000256" key="2">
    <source>
        <dbReference type="ARBA" id="ARBA00022737"/>
    </source>
</evidence>
<dbReference type="FunFam" id="3.30.430.20:FF:000003">
    <property type="entry name" value="Cysteine-rich RLK (RECEPTOR-like protein kinase) 10"/>
    <property type="match status" value="1"/>
</dbReference>
<evidence type="ECO:0000313" key="6">
    <source>
        <dbReference type="EMBL" id="CAK7350961.1"/>
    </source>
</evidence>
<evidence type="ECO:0000259" key="5">
    <source>
        <dbReference type="PROSITE" id="PS51473"/>
    </source>
</evidence>
<feature type="domain" description="Gnk2-homologous" evidence="5">
    <location>
        <begin position="135"/>
        <end position="243"/>
    </location>
</feature>
<feature type="domain" description="Gnk2-homologous" evidence="5">
    <location>
        <begin position="26"/>
        <end position="130"/>
    </location>
</feature>
<evidence type="ECO:0000256" key="1">
    <source>
        <dbReference type="ARBA" id="ARBA00022729"/>
    </source>
</evidence>
<feature type="signal peptide" evidence="4">
    <location>
        <begin position="1"/>
        <end position="24"/>
    </location>
</feature>
<name>A0AAV1SKA1_9ROSI</name>
<dbReference type="InterPro" id="IPR038408">
    <property type="entry name" value="GNK2_sf"/>
</dbReference>
<organism evidence="6 7">
    <name type="scientific">Dovyalis caffra</name>
    <dbReference type="NCBI Taxonomy" id="77055"/>
    <lineage>
        <taxon>Eukaryota</taxon>
        <taxon>Viridiplantae</taxon>
        <taxon>Streptophyta</taxon>
        <taxon>Embryophyta</taxon>
        <taxon>Tracheophyta</taxon>
        <taxon>Spermatophyta</taxon>
        <taxon>Magnoliopsida</taxon>
        <taxon>eudicotyledons</taxon>
        <taxon>Gunneridae</taxon>
        <taxon>Pentapetalae</taxon>
        <taxon>rosids</taxon>
        <taxon>fabids</taxon>
        <taxon>Malpighiales</taxon>
        <taxon>Salicaceae</taxon>
        <taxon>Flacourtieae</taxon>
        <taxon>Dovyalis</taxon>
    </lineage>
</organism>
<keyword evidence="7" id="KW-1185">Reference proteome</keyword>
<dbReference type="FunFam" id="3.30.430.20:FF:000012">
    <property type="entry name" value="Cysteine-rich receptor-like protein kinase 25"/>
    <property type="match status" value="1"/>
</dbReference>
<protein>
    <recommendedName>
        <fullName evidence="5">Gnk2-homologous domain-containing protein</fullName>
    </recommendedName>
</protein>
<dbReference type="PROSITE" id="PS51473">
    <property type="entry name" value="GNK2"/>
    <property type="match status" value="2"/>
</dbReference>
<dbReference type="PANTHER" id="PTHR32099">
    <property type="entry name" value="CYSTEINE-RICH REPEAT SECRETORY PROTEIN"/>
    <property type="match status" value="1"/>
</dbReference>
<evidence type="ECO:0000256" key="4">
    <source>
        <dbReference type="SAM" id="SignalP"/>
    </source>
</evidence>
<feature type="chain" id="PRO_5043337350" description="Gnk2-homologous domain-containing protein" evidence="4">
    <location>
        <begin position="25"/>
        <end position="364"/>
    </location>
</feature>
<dbReference type="CDD" id="cd23509">
    <property type="entry name" value="Gnk2-like"/>
    <property type="match status" value="2"/>
</dbReference>